<dbReference type="Pfam" id="PF04515">
    <property type="entry name" value="Choline_transpo"/>
    <property type="match status" value="1"/>
</dbReference>
<evidence type="ECO:0000313" key="8">
    <source>
        <dbReference type="EMBL" id="KAK7073034.1"/>
    </source>
</evidence>
<evidence type="ECO:0000256" key="2">
    <source>
        <dbReference type="ARBA" id="ARBA00007168"/>
    </source>
</evidence>
<dbReference type="PANTHER" id="PTHR12385">
    <property type="entry name" value="CHOLINE TRANSPORTER-LIKE (SLC FAMILY 44)"/>
    <property type="match status" value="1"/>
</dbReference>
<evidence type="ECO:0000256" key="7">
    <source>
        <dbReference type="SAM" id="MobiDB-lite"/>
    </source>
</evidence>
<feature type="transmembrane region" description="Helical" evidence="6">
    <location>
        <begin position="176"/>
        <end position="199"/>
    </location>
</feature>
<dbReference type="InterPro" id="IPR007603">
    <property type="entry name" value="Choline_transptr-like"/>
</dbReference>
<dbReference type="PANTHER" id="PTHR12385:SF96">
    <property type="entry name" value="CHOLINE TRANSPORTER-LIKE PROTEIN"/>
    <property type="match status" value="1"/>
</dbReference>
<comment type="function">
    <text evidence="6">Choline transporter.</text>
</comment>
<proteinExistence type="inferred from homology"/>
<comment type="caution">
    <text evidence="6">Lacks conserved residue(s) required for the propagation of feature annotation.</text>
</comment>
<sequence length="312" mass="34606">MFDNLLQIAKPIIKKRKYAIASVKKKNNGIVSSAGHEMVPRVCSVLDSPICCGLSTPHDSWSCCNLVFYKKLEKRITAGNAVCGYLLKCCQCCLWCFEKFLKFLTKNAYIEIAIYGYGFCKSAQKAFSVLVNNALRVVALNYIGAFVLFLAKIAVVVPTVFIGIEIMKTLGDLVTYAWVPILLASLFTFFVAHCFLSVYEMTIDTLFLCFCEDCEKNDGIQKPYFMSKGLMIFVENSKKALEALEQNNTQPQQQQAWTTNVQPNNVYGIPVAQPPPGQLPGYIHGGMTPLHPAYPANSIPPSPSKMLAPPGR</sequence>
<comment type="subcellular location">
    <subcellularLocation>
        <location evidence="6">Cell membrane</location>
        <topology evidence="6">Multi-pass membrane protein</topology>
    </subcellularLocation>
    <subcellularLocation>
        <location evidence="1">Membrane</location>
        <topology evidence="1">Multi-pass membrane protein</topology>
    </subcellularLocation>
</comment>
<reference evidence="8 9" key="1">
    <citation type="submission" date="2023-11" db="EMBL/GenBank/DDBJ databases">
        <title>Halocaridina rubra genome assembly.</title>
        <authorList>
            <person name="Smith C."/>
        </authorList>
    </citation>
    <scope>NUCLEOTIDE SEQUENCE [LARGE SCALE GENOMIC DNA]</scope>
    <source>
        <strain evidence="8">EP-1</strain>
        <tissue evidence="8">Whole</tissue>
    </source>
</reference>
<keyword evidence="9" id="KW-1185">Reference proteome</keyword>
<keyword evidence="3 6" id="KW-0812">Transmembrane</keyword>
<name>A0AAN8X4Z0_HALRR</name>
<evidence type="ECO:0000256" key="3">
    <source>
        <dbReference type="ARBA" id="ARBA00022692"/>
    </source>
</evidence>
<comment type="similarity">
    <text evidence="2 6">Belongs to the CTL (choline transporter-like) family.</text>
</comment>
<accession>A0AAN8X4Z0</accession>
<organism evidence="8 9">
    <name type="scientific">Halocaridina rubra</name>
    <name type="common">Hawaiian red shrimp</name>
    <dbReference type="NCBI Taxonomy" id="373956"/>
    <lineage>
        <taxon>Eukaryota</taxon>
        <taxon>Metazoa</taxon>
        <taxon>Ecdysozoa</taxon>
        <taxon>Arthropoda</taxon>
        <taxon>Crustacea</taxon>
        <taxon>Multicrustacea</taxon>
        <taxon>Malacostraca</taxon>
        <taxon>Eumalacostraca</taxon>
        <taxon>Eucarida</taxon>
        <taxon>Decapoda</taxon>
        <taxon>Pleocyemata</taxon>
        <taxon>Caridea</taxon>
        <taxon>Atyoidea</taxon>
        <taxon>Atyidae</taxon>
        <taxon>Halocaridina</taxon>
    </lineage>
</organism>
<dbReference type="Proteomes" id="UP001381693">
    <property type="component" value="Unassembled WGS sequence"/>
</dbReference>
<protein>
    <recommendedName>
        <fullName evidence="6">Choline transporter-like protein</fullName>
    </recommendedName>
</protein>
<evidence type="ECO:0000313" key="9">
    <source>
        <dbReference type="Proteomes" id="UP001381693"/>
    </source>
</evidence>
<dbReference type="AlphaFoldDB" id="A0AAN8X4Z0"/>
<dbReference type="GO" id="GO:0005886">
    <property type="term" value="C:plasma membrane"/>
    <property type="evidence" value="ECO:0007669"/>
    <property type="project" value="UniProtKB-SubCell"/>
</dbReference>
<gene>
    <name evidence="8" type="ORF">SK128_003443</name>
</gene>
<evidence type="ECO:0000256" key="4">
    <source>
        <dbReference type="ARBA" id="ARBA00022989"/>
    </source>
</evidence>
<evidence type="ECO:0000256" key="1">
    <source>
        <dbReference type="ARBA" id="ARBA00004141"/>
    </source>
</evidence>
<keyword evidence="5 6" id="KW-0472">Membrane</keyword>
<dbReference type="EMBL" id="JAXCGZ010013270">
    <property type="protein sequence ID" value="KAK7073034.1"/>
    <property type="molecule type" value="Genomic_DNA"/>
</dbReference>
<comment type="caution">
    <text evidence="8">The sequence shown here is derived from an EMBL/GenBank/DDBJ whole genome shotgun (WGS) entry which is preliminary data.</text>
</comment>
<evidence type="ECO:0000256" key="5">
    <source>
        <dbReference type="ARBA" id="ARBA00023136"/>
    </source>
</evidence>
<feature type="transmembrane region" description="Helical" evidence="6">
    <location>
        <begin position="142"/>
        <end position="164"/>
    </location>
</feature>
<dbReference type="GO" id="GO:0022857">
    <property type="term" value="F:transmembrane transporter activity"/>
    <property type="evidence" value="ECO:0007669"/>
    <property type="project" value="UniProtKB-UniRule"/>
</dbReference>
<keyword evidence="4 6" id="KW-1133">Transmembrane helix</keyword>
<evidence type="ECO:0000256" key="6">
    <source>
        <dbReference type="RuleBase" id="RU368066"/>
    </source>
</evidence>
<feature type="region of interest" description="Disordered" evidence="7">
    <location>
        <begin position="293"/>
        <end position="312"/>
    </location>
</feature>